<protein>
    <submittedName>
        <fullName evidence="1">Uncharacterized protein</fullName>
    </submittedName>
</protein>
<proteinExistence type="predicted"/>
<dbReference type="AlphaFoldDB" id="A0A378R5D5"/>
<dbReference type="RefSeq" id="WP_158078914.1">
    <property type="nucleotide sequence ID" value="NZ_CAACXO010000036.1"/>
</dbReference>
<sequence length="56" mass="6652">MSLIKKGRSLVDFYFKDFDVNGEETNIRFIEKLESIFDENLASWDENNPTFPIYKS</sequence>
<reference evidence="1 2" key="1">
    <citation type="submission" date="2018-06" db="EMBL/GenBank/DDBJ databases">
        <authorList>
            <consortium name="Pathogen Informatics"/>
            <person name="Doyle S."/>
        </authorList>
    </citation>
    <scope>NUCLEOTIDE SEQUENCE [LARGE SCALE GENOMIC DNA]</scope>
    <source>
        <strain evidence="1 2">NCTC10293</strain>
    </source>
</reference>
<organism evidence="1 2">
    <name type="scientific">Moraxella caviae</name>
    <dbReference type="NCBI Taxonomy" id="34060"/>
    <lineage>
        <taxon>Bacteria</taxon>
        <taxon>Pseudomonadati</taxon>
        <taxon>Pseudomonadota</taxon>
        <taxon>Gammaproteobacteria</taxon>
        <taxon>Moraxellales</taxon>
        <taxon>Moraxellaceae</taxon>
        <taxon>Moraxella</taxon>
    </lineage>
</organism>
<dbReference type="EMBL" id="UGQE01000001">
    <property type="protein sequence ID" value="STZ10434.1"/>
    <property type="molecule type" value="Genomic_DNA"/>
</dbReference>
<evidence type="ECO:0000313" key="1">
    <source>
        <dbReference type="EMBL" id="STZ10434.1"/>
    </source>
</evidence>
<gene>
    <name evidence="1" type="ORF">NCTC10293_00769</name>
</gene>
<evidence type="ECO:0000313" key="2">
    <source>
        <dbReference type="Proteomes" id="UP000255279"/>
    </source>
</evidence>
<name>A0A378R5D5_9GAMM</name>
<dbReference type="Proteomes" id="UP000255279">
    <property type="component" value="Unassembled WGS sequence"/>
</dbReference>
<accession>A0A378R5D5</accession>